<keyword evidence="2" id="KW-0004">4Fe-4S</keyword>
<comment type="similarity">
    <text evidence="1">Belongs to the class-I fumarase family.</text>
</comment>
<sequence>MREIHVDEIIKAVRKLCIDANYYLSDDIKQKLEEAYKEENWSIAKDILEKILENAGIAKNQNMPMCQDTGMTCVFVDLGQDVHIVGGMLEDAINEGVRQGYADGYLRKSVVKDPLDRVNTGDNTPAVVHYDIVPGDKIKITVSPKGFGSENMSKLKMLRPADGVEGVKNFILQTVKEAGPNPCPPIIVGIGIGGTFEKSALLAKKSLLRPVTKRNDNPFYAELEEELLQKVNALGIGPQGFGGRSTALSVNIEAYPTHIAGLPVAVNISCHATRHAEIEL</sequence>
<dbReference type="NCBIfam" id="NF004885">
    <property type="entry name" value="PRK06246.1"/>
    <property type="match status" value="1"/>
</dbReference>
<keyword evidence="9" id="KW-1185">Reference proteome</keyword>
<evidence type="ECO:0000313" key="8">
    <source>
        <dbReference type="EMBL" id="MBL4936104.1"/>
    </source>
</evidence>
<keyword evidence="5" id="KW-0411">Iron-sulfur</keyword>
<evidence type="ECO:0000256" key="5">
    <source>
        <dbReference type="ARBA" id="ARBA00023014"/>
    </source>
</evidence>
<dbReference type="InterPro" id="IPR051208">
    <property type="entry name" value="Class-I_Fumarase/Tartrate_DH"/>
</dbReference>
<gene>
    <name evidence="8" type="ORF">JK636_10045</name>
</gene>
<feature type="domain" description="Fe-S hydro-lyase tartrate dehydratase alpha-type catalytic" evidence="7">
    <location>
        <begin position="11"/>
        <end position="278"/>
    </location>
</feature>
<comment type="caution">
    <text evidence="8">The sequence shown here is derived from an EMBL/GenBank/DDBJ whole genome shotgun (WGS) entry which is preliminary data.</text>
</comment>
<dbReference type="NCBIfam" id="TIGR00722">
    <property type="entry name" value="ttdA_fumA_fumB"/>
    <property type="match status" value="1"/>
</dbReference>
<organism evidence="8 9">
    <name type="scientific">Clostridium rhizosphaerae</name>
    <dbReference type="NCBI Taxonomy" id="2803861"/>
    <lineage>
        <taxon>Bacteria</taxon>
        <taxon>Bacillati</taxon>
        <taxon>Bacillota</taxon>
        <taxon>Clostridia</taxon>
        <taxon>Eubacteriales</taxon>
        <taxon>Clostridiaceae</taxon>
        <taxon>Clostridium</taxon>
    </lineage>
</organism>
<dbReference type="GO" id="GO:0004333">
    <property type="term" value="F:fumarate hydratase activity"/>
    <property type="evidence" value="ECO:0007669"/>
    <property type="project" value="UniProtKB-EC"/>
</dbReference>
<dbReference type="EC" id="4.2.1.2" evidence="8"/>
<evidence type="ECO:0000256" key="3">
    <source>
        <dbReference type="ARBA" id="ARBA00022723"/>
    </source>
</evidence>
<proteinExistence type="inferred from homology"/>
<evidence type="ECO:0000256" key="1">
    <source>
        <dbReference type="ARBA" id="ARBA00008876"/>
    </source>
</evidence>
<dbReference type="InterPro" id="IPR004646">
    <property type="entry name" value="Fe-S_hydro-lyase_TtdA-typ_cat"/>
</dbReference>
<accession>A0ABS1T9R8</accession>
<reference evidence="8 9" key="1">
    <citation type="submission" date="2021-01" db="EMBL/GenBank/DDBJ databases">
        <title>Genome public.</title>
        <authorList>
            <person name="Liu C."/>
            <person name="Sun Q."/>
        </authorList>
    </citation>
    <scope>NUCLEOTIDE SEQUENCE [LARGE SCALE GENOMIC DNA]</scope>
    <source>
        <strain evidence="8 9">YIM B02515</strain>
    </source>
</reference>
<dbReference type="PANTHER" id="PTHR30389:SF17">
    <property type="entry name" value="L(+)-TARTRATE DEHYDRATASE SUBUNIT ALPHA-RELATED"/>
    <property type="match status" value="1"/>
</dbReference>
<dbReference type="Pfam" id="PF05681">
    <property type="entry name" value="Fumerase"/>
    <property type="match status" value="1"/>
</dbReference>
<protein>
    <submittedName>
        <fullName evidence="8">Fumarate hydratase</fullName>
        <ecNumber evidence="8">4.2.1.2</ecNumber>
    </submittedName>
</protein>
<keyword evidence="6 8" id="KW-0456">Lyase</keyword>
<evidence type="ECO:0000259" key="7">
    <source>
        <dbReference type="Pfam" id="PF05681"/>
    </source>
</evidence>
<evidence type="ECO:0000313" key="9">
    <source>
        <dbReference type="Proteomes" id="UP000632377"/>
    </source>
</evidence>
<keyword evidence="3" id="KW-0479">Metal-binding</keyword>
<evidence type="ECO:0000256" key="2">
    <source>
        <dbReference type="ARBA" id="ARBA00022485"/>
    </source>
</evidence>
<evidence type="ECO:0000256" key="4">
    <source>
        <dbReference type="ARBA" id="ARBA00023004"/>
    </source>
</evidence>
<dbReference type="Proteomes" id="UP000632377">
    <property type="component" value="Unassembled WGS sequence"/>
</dbReference>
<name>A0ABS1T9R8_9CLOT</name>
<dbReference type="EMBL" id="JAESWC010000002">
    <property type="protein sequence ID" value="MBL4936104.1"/>
    <property type="molecule type" value="Genomic_DNA"/>
</dbReference>
<dbReference type="RefSeq" id="WP_202748680.1">
    <property type="nucleotide sequence ID" value="NZ_JAESWC010000002.1"/>
</dbReference>
<evidence type="ECO:0000256" key="6">
    <source>
        <dbReference type="ARBA" id="ARBA00023239"/>
    </source>
</evidence>
<keyword evidence="4" id="KW-0408">Iron</keyword>
<dbReference type="PANTHER" id="PTHR30389">
    <property type="entry name" value="FUMARATE HYDRATASE-RELATED"/>
    <property type="match status" value="1"/>
</dbReference>